<feature type="domain" description="EamA" evidence="7">
    <location>
        <begin position="7"/>
        <end position="133"/>
    </location>
</feature>
<feature type="domain" description="EamA" evidence="7">
    <location>
        <begin position="185"/>
        <end position="321"/>
    </location>
</feature>
<protein>
    <recommendedName>
        <fullName evidence="6">WAT1-related protein</fullName>
    </recommendedName>
</protein>
<feature type="transmembrane region" description="Helical" evidence="6">
    <location>
        <begin position="129"/>
        <end position="149"/>
    </location>
</feature>
<evidence type="ECO:0000256" key="5">
    <source>
        <dbReference type="ARBA" id="ARBA00023136"/>
    </source>
</evidence>
<evidence type="ECO:0000256" key="2">
    <source>
        <dbReference type="ARBA" id="ARBA00007635"/>
    </source>
</evidence>
<dbReference type="Pfam" id="PF00892">
    <property type="entry name" value="EamA"/>
    <property type="match status" value="2"/>
</dbReference>
<comment type="caution">
    <text evidence="8">The sequence shown here is derived from an EMBL/GenBank/DDBJ whole genome shotgun (WGS) entry which is preliminary data.</text>
</comment>
<feature type="transmembrane region" description="Helical" evidence="6">
    <location>
        <begin position="96"/>
        <end position="117"/>
    </location>
</feature>
<keyword evidence="9" id="KW-1185">Reference proteome</keyword>
<dbReference type="Proteomes" id="UP001419268">
    <property type="component" value="Unassembled WGS sequence"/>
</dbReference>
<gene>
    <name evidence="8" type="ORF">Scep_001114</name>
</gene>
<feature type="transmembrane region" description="Helical" evidence="6">
    <location>
        <begin position="183"/>
        <end position="203"/>
    </location>
</feature>
<dbReference type="InterPro" id="IPR030184">
    <property type="entry name" value="WAT1-related"/>
</dbReference>
<evidence type="ECO:0000313" key="8">
    <source>
        <dbReference type="EMBL" id="KAK9165923.1"/>
    </source>
</evidence>
<accession>A0AAP0Q3N0</accession>
<comment type="subcellular location">
    <subcellularLocation>
        <location evidence="1 6">Membrane</location>
        <topology evidence="1 6">Multi-pass membrane protein</topology>
    </subcellularLocation>
</comment>
<dbReference type="InterPro" id="IPR000620">
    <property type="entry name" value="EamA_dom"/>
</dbReference>
<feature type="transmembrane region" description="Helical" evidence="6">
    <location>
        <begin position="280"/>
        <end position="300"/>
    </location>
</feature>
<evidence type="ECO:0000259" key="7">
    <source>
        <dbReference type="Pfam" id="PF00892"/>
    </source>
</evidence>
<dbReference type="InterPro" id="IPR037185">
    <property type="entry name" value="EmrE-like"/>
</dbReference>
<feature type="transmembrane region" description="Helical" evidence="6">
    <location>
        <begin position="7"/>
        <end position="28"/>
    </location>
</feature>
<evidence type="ECO:0000256" key="6">
    <source>
        <dbReference type="RuleBase" id="RU363077"/>
    </source>
</evidence>
<evidence type="ECO:0000256" key="3">
    <source>
        <dbReference type="ARBA" id="ARBA00022692"/>
    </source>
</evidence>
<feature type="transmembrane region" description="Helical" evidence="6">
    <location>
        <begin position="34"/>
        <end position="56"/>
    </location>
</feature>
<feature type="transmembrane region" description="Helical" evidence="6">
    <location>
        <begin position="248"/>
        <end position="268"/>
    </location>
</feature>
<evidence type="ECO:0000256" key="4">
    <source>
        <dbReference type="ARBA" id="ARBA00022989"/>
    </source>
</evidence>
<dbReference type="GO" id="GO:0016020">
    <property type="term" value="C:membrane"/>
    <property type="evidence" value="ECO:0007669"/>
    <property type="project" value="UniProtKB-SubCell"/>
</dbReference>
<dbReference type="GO" id="GO:0022857">
    <property type="term" value="F:transmembrane transporter activity"/>
    <property type="evidence" value="ECO:0007669"/>
    <property type="project" value="InterPro"/>
</dbReference>
<feature type="transmembrane region" description="Helical" evidence="6">
    <location>
        <begin position="68"/>
        <end position="90"/>
    </location>
</feature>
<organism evidence="8 9">
    <name type="scientific">Stephania cephalantha</name>
    <dbReference type="NCBI Taxonomy" id="152367"/>
    <lineage>
        <taxon>Eukaryota</taxon>
        <taxon>Viridiplantae</taxon>
        <taxon>Streptophyta</taxon>
        <taxon>Embryophyta</taxon>
        <taxon>Tracheophyta</taxon>
        <taxon>Spermatophyta</taxon>
        <taxon>Magnoliopsida</taxon>
        <taxon>Ranunculales</taxon>
        <taxon>Menispermaceae</taxon>
        <taxon>Menispermoideae</taxon>
        <taxon>Cissampelideae</taxon>
        <taxon>Stephania</taxon>
    </lineage>
</organism>
<reference evidence="8 9" key="1">
    <citation type="submission" date="2024-01" db="EMBL/GenBank/DDBJ databases">
        <title>Genome assemblies of Stephania.</title>
        <authorList>
            <person name="Yang L."/>
        </authorList>
    </citation>
    <scope>NUCLEOTIDE SEQUENCE [LARGE SCALE GENOMIC DNA]</scope>
    <source>
        <strain evidence="8">JXDWG</strain>
        <tissue evidence="8">Leaf</tissue>
    </source>
</reference>
<evidence type="ECO:0000256" key="1">
    <source>
        <dbReference type="ARBA" id="ARBA00004141"/>
    </source>
</evidence>
<dbReference type="EMBL" id="JBBNAG010000001">
    <property type="protein sequence ID" value="KAK9165923.1"/>
    <property type="molecule type" value="Genomic_DNA"/>
</dbReference>
<keyword evidence="4 6" id="KW-1133">Transmembrane helix</keyword>
<sequence>MDCKKPYFVIVLIQTIYAGMFILSKAALNLGMNNFVFVFYRQAIATVFLIPFALIFERKRAPPLSFTTFCKIFMISLLGITISLNIYGIALIYTSATLAAATTNTLPVTTFFLALLLRMESVNLKRWSGNAKIVGVGLCMAGAITLALYKGPHLKPLIHHHILGDHQSTVVRPGITTTPTKNWIKGCFIMLTANTLWGLWLVMQVKVLESYPSKLLLTTLQCFLSTIQSFIIGIIFERDPLQWKLRLDIGLIAVAYCGIMVTGVTFYLQTWCVEKRGPVFLAMSTPLSLVITIFCSAVFLGELISLGSVLGGLIMVGGLYSFLWGKSREQQKGGKTGQIIVEDDEKMKEQTRDVRLFVEEEDKKTLGTV</sequence>
<feature type="transmembrane region" description="Helical" evidence="6">
    <location>
        <begin position="215"/>
        <end position="236"/>
    </location>
</feature>
<evidence type="ECO:0000313" key="9">
    <source>
        <dbReference type="Proteomes" id="UP001419268"/>
    </source>
</evidence>
<proteinExistence type="inferred from homology"/>
<keyword evidence="5 6" id="KW-0472">Membrane</keyword>
<comment type="similarity">
    <text evidence="2 6">Belongs to the drug/metabolite transporter (DMT) superfamily. Plant drug/metabolite exporter (P-DME) (TC 2.A.7.4) family.</text>
</comment>
<keyword evidence="3 6" id="KW-0812">Transmembrane</keyword>
<dbReference type="PANTHER" id="PTHR31218">
    <property type="entry name" value="WAT1-RELATED PROTEIN"/>
    <property type="match status" value="1"/>
</dbReference>
<feature type="transmembrane region" description="Helical" evidence="6">
    <location>
        <begin position="306"/>
        <end position="325"/>
    </location>
</feature>
<name>A0AAP0Q3N0_9MAGN</name>
<dbReference type="AlphaFoldDB" id="A0AAP0Q3N0"/>
<dbReference type="SUPFAM" id="SSF103481">
    <property type="entry name" value="Multidrug resistance efflux transporter EmrE"/>
    <property type="match status" value="2"/>
</dbReference>